<dbReference type="SMART" id="SM00575">
    <property type="entry name" value="ZnF_PMZ"/>
    <property type="match status" value="1"/>
</dbReference>
<dbReference type="AlphaFoldDB" id="A0ABD1SY50"/>
<comment type="caution">
    <text evidence="3">The sequence shown here is derived from an EMBL/GenBank/DDBJ whole genome shotgun (WGS) entry which is preliminary data.</text>
</comment>
<evidence type="ECO:0000313" key="4">
    <source>
        <dbReference type="Proteomes" id="UP001604336"/>
    </source>
</evidence>
<proteinExistence type="predicted"/>
<evidence type="ECO:0000259" key="2">
    <source>
        <dbReference type="SMART" id="SM00575"/>
    </source>
</evidence>
<feature type="coiled-coil region" evidence="1">
    <location>
        <begin position="239"/>
        <end position="266"/>
    </location>
</feature>
<evidence type="ECO:0000313" key="3">
    <source>
        <dbReference type="EMBL" id="KAL2505364.1"/>
    </source>
</evidence>
<evidence type="ECO:0000256" key="1">
    <source>
        <dbReference type="SAM" id="Coils"/>
    </source>
</evidence>
<dbReference type="PANTHER" id="PTHR31973:SF187">
    <property type="entry name" value="MUTATOR TRANSPOSASE MUDRA PROTEIN"/>
    <property type="match status" value="1"/>
</dbReference>
<organism evidence="3 4">
    <name type="scientific">Abeliophyllum distichum</name>
    <dbReference type="NCBI Taxonomy" id="126358"/>
    <lineage>
        <taxon>Eukaryota</taxon>
        <taxon>Viridiplantae</taxon>
        <taxon>Streptophyta</taxon>
        <taxon>Embryophyta</taxon>
        <taxon>Tracheophyta</taxon>
        <taxon>Spermatophyta</taxon>
        <taxon>Magnoliopsida</taxon>
        <taxon>eudicotyledons</taxon>
        <taxon>Gunneridae</taxon>
        <taxon>Pentapetalae</taxon>
        <taxon>asterids</taxon>
        <taxon>lamiids</taxon>
        <taxon>Lamiales</taxon>
        <taxon>Oleaceae</taxon>
        <taxon>Forsythieae</taxon>
        <taxon>Abeliophyllum</taxon>
    </lineage>
</organism>
<protein>
    <recommendedName>
        <fullName evidence="2">Zinc finger PMZ-type domain-containing protein</fullName>
    </recommendedName>
</protein>
<name>A0ABD1SY50_9LAMI</name>
<accession>A0ABD1SY50</accession>
<reference evidence="4" key="1">
    <citation type="submission" date="2024-07" db="EMBL/GenBank/DDBJ databases">
        <title>Two chromosome-level genome assemblies of Korean endemic species Abeliophyllum distichum and Forsythia ovata (Oleaceae).</title>
        <authorList>
            <person name="Jang H."/>
        </authorList>
    </citation>
    <scope>NUCLEOTIDE SEQUENCE [LARGE SCALE GENOMIC DNA]</scope>
</reference>
<dbReference type="EMBL" id="JBFOLK010000006">
    <property type="protein sequence ID" value="KAL2505364.1"/>
    <property type="molecule type" value="Genomic_DNA"/>
</dbReference>
<feature type="domain" description="Zinc finger PMZ-type" evidence="2">
    <location>
        <begin position="51"/>
        <end position="78"/>
    </location>
</feature>
<dbReference type="InterPro" id="IPR006564">
    <property type="entry name" value="Znf_PMZ"/>
</dbReference>
<sequence>MRRYIGQLYLKIKKLDRNVASIGGCNLDWSSDSQYQVTCTSGTFVVDLHARTCASRRWDLTGIPCNHVCAVILDKMNYPSDFVDYWYKVETYLRCYENIINPINGGKLWTEIEGFIIKSPTWRVKQKGQRQIKKRPGLEEEFIGHGQSKSYVNRKGQVTVTCSVCDLEGHNNQYHLRPDASENDLFNVELEQMPKQEENPVHRISHPCAVDGMSSGPSISMPTDVAASVIIEKVNVSSMVDELQQLDAQEVTIERAERARRRKMRNVTGARISTT</sequence>
<keyword evidence="1" id="KW-0175">Coiled coil</keyword>
<dbReference type="Proteomes" id="UP001604336">
    <property type="component" value="Unassembled WGS sequence"/>
</dbReference>
<dbReference type="PANTHER" id="PTHR31973">
    <property type="entry name" value="POLYPROTEIN, PUTATIVE-RELATED"/>
    <property type="match status" value="1"/>
</dbReference>
<gene>
    <name evidence="3" type="ORF">Adt_20985</name>
</gene>
<keyword evidence="4" id="KW-1185">Reference proteome</keyword>